<sequence>MVQLLLPLGMAVLLSMPLVVHAQPFAKAGNTHPNPERPINAAGVVTRAMAVELALQANPEIAVAIHEIEAAEGAIRQAGVIRNPELVTSVEDTRYRETRTTTVQINQPLELGGKRSARIAAADRAHDLAIAELDAKRADIRATVTAAFYDVLSAQERLRLAQASVDLAQRATVITSKRVAAGKVSPVDETRARVAESGIRVELAQAESELAAARNRLAATWGARQVRFERVDGGVNDLPLLRDWNELATRLARSPNLERARIEVDRRQALTRVERSRRIPDITVSVGAMRDEQLGRNQAILGISIPLPLFDRNQGNVQEAASRAYQAQDQLVATEVRLESELAQLYARLRSMRTEAELFQKEILPGAQSAYDAATKGFEFGKFSFLDVLDAQRTLFQATAQYLRALSEAHRTAADIERIVGEPLQALQQ</sequence>
<proteinExistence type="inferred from homology"/>
<evidence type="ECO:0000256" key="1">
    <source>
        <dbReference type="ARBA" id="ARBA00007613"/>
    </source>
</evidence>
<dbReference type="PANTHER" id="PTHR30203:SF24">
    <property type="entry name" value="BLR4935 PROTEIN"/>
    <property type="match status" value="1"/>
</dbReference>
<dbReference type="InterPro" id="IPR010131">
    <property type="entry name" value="MdtP/NodT-like"/>
</dbReference>
<keyword evidence="2" id="KW-0175">Coiled coil</keyword>
<dbReference type="Pfam" id="PF02321">
    <property type="entry name" value="OEP"/>
    <property type="match status" value="2"/>
</dbReference>
<dbReference type="Proteomes" id="UP001225596">
    <property type="component" value="Unassembled WGS sequence"/>
</dbReference>
<evidence type="ECO:0000256" key="3">
    <source>
        <dbReference type="SAM" id="SignalP"/>
    </source>
</evidence>
<name>A0ABU1BTJ5_9BURK</name>
<reference evidence="4 5" key="1">
    <citation type="submission" date="2023-08" db="EMBL/GenBank/DDBJ databases">
        <title>Oxalobacteraceae gen .nov., isolated from river sludge outside the plant.</title>
        <authorList>
            <person name="Zhao S.Y."/>
        </authorList>
    </citation>
    <scope>NUCLEOTIDE SEQUENCE [LARGE SCALE GENOMIC DNA]</scope>
    <source>
        <strain evidence="4 5">R-40</strain>
    </source>
</reference>
<dbReference type="SUPFAM" id="SSF56954">
    <property type="entry name" value="Outer membrane efflux proteins (OEP)"/>
    <property type="match status" value="1"/>
</dbReference>
<dbReference type="PANTHER" id="PTHR30203">
    <property type="entry name" value="OUTER MEMBRANE CATION EFFLUX PROTEIN"/>
    <property type="match status" value="1"/>
</dbReference>
<keyword evidence="5" id="KW-1185">Reference proteome</keyword>
<organism evidence="4 5">
    <name type="scientific">Keguizhuia sedimenti</name>
    <dbReference type="NCBI Taxonomy" id="3064264"/>
    <lineage>
        <taxon>Bacteria</taxon>
        <taxon>Pseudomonadati</taxon>
        <taxon>Pseudomonadota</taxon>
        <taxon>Betaproteobacteria</taxon>
        <taxon>Burkholderiales</taxon>
        <taxon>Oxalobacteraceae</taxon>
        <taxon>Keguizhuia</taxon>
    </lineage>
</organism>
<evidence type="ECO:0000256" key="2">
    <source>
        <dbReference type="SAM" id="Coils"/>
    </source>
</evidence>
<dbReference type="RefSeq" id="WP_338438328.1">
    <property type="nucleotide sequence ID" value="NZ_JAUYVH010000020.1"/>
</dbReference>
<feature type="coiled-coil region" evidence="2">
    <location>
        <begin position="335"/>
        <end position="362"/>
    </location>
</feature>
<protein>
    <submittedName>
        <fullName evidence="4">TolC family protein</fullName>
    </submittedName>
</protein>
<accession>A0ABU1BTJ5</accession>
<dbReference type="InterPro" id="IPR003423">
    <property type="entry name" value="OMP_efflux"/>
</dbReference>
<feature type="chain" id="PRO_5047454160" evidence="3">
    <location>
        <begin position="23"/>
        <end position="429"/>
    </location>
</feature>
<keyword evidence="3" id="KW-0732">Signal</keyword>
<comment type="similarity">
    <text evidence="1">Belongs to the outer membrane factor (OMF) (TC 1.B.17) family.</text>
</comment>
<evidence type="ECO:0000313" key="4">
    <source>
        <dbReference type="EMBL" id="MDQ9172297.1"/>
    </source>
</evidence>
<feature type="signal peptide" evidence="3">
    <location>
        <begin position="1"/>
        <end position="22"/>
    </location>
</feature>
<gene>
    <name evidence="4" type="ORF">Q8A64_17960</name>
</gene>
<dbReference type="EMBL" id="JAUYVH010000020">
    <property type="protein sequence ID" value="MDQ9172297.1"/>
    <property type="molecule type" value="Genomic_DNA"/>
</dbReference>
<comment type="caution">
    <text evidence="4">The sequence shown here is derived from an EMBL/GenBank/DDBJ whole genome shotgun (WGS) entry which is preliminary data.</text>
</comment>
<dbReference type="Gene3D" id="1.20.1600.10">
    <property type="entry name" value="Outer membrane efflux proteins (OEP)"/>
    <property type="match status" value="1"/>
</dbReference>
<evidence type="ECO:0000313" key="5">
    <source>
        <dbReference type="Proteomes" id="UP001225596"/>
    </source>
</evidence>